<comment type="caution">
    <text evidence="2">The sequence shown here is derived from an EMBL/GenBank/DDBJ whole genome shotgun (WGS) entry which is preliminary data.</text>
</comment>
<evidence type="ECO:0000259" key="1">
    <source>
        <dbReference type="PROSITE" id="PS50995"/>
    </source>
</evidence>
<dbReference type="InterPro" id="IPR000835">
    <property type="entry name" value="HTH_MarR-typ"/>
</dbReference>
<reference evidence="2 3" key="1">
    <citation type="submission" date="2016-12" db="EMBL/GenBank/DDBJ databases">
        <title>The draft genome sequence of Actinophytocola xinjiangensis.</title>
        <authorList>
            <person name="Wang W."/>
            <person name="Yuan L."/>
        </authorList>
    </citation>
    <scope>NUCLEOTIDE SEQUENCE [LARGE SCALE GENOMIC DNA]</scope>
    <source>
        <strain evidence="2 3">CGMCC 4.4663</strain>
    </source>
</reference>
<feature type="domain" description="HTH marR-type" evidence="1">
    <location>
        <begin position="1"/>
        <end position="139"/>
    </location>
</feature>
<name>A0A7Z1AYB9_9PSEU</name>
<dbReference type="GO" id="GO:0003700">
    <property type="term" value="F:DNA-binding transcription factor activity"/>
    <property type="evidence" value="ECO:0007669"/>
    <property type="project" value="InterPro"/>
</dbReference>
<accession>A0A7Z1AYB9</accession>
<dbReference type="Proteomes" id="UP000185696">
    <property type="component" value="Unassembled WGS sequence"/>
</dbReference>
<dbReference type="PANTHER" id="PTHR33164:SF107">
    <property type="entry name" value="TRANSCRIPTIONAL REGULATORY PROTEIN"/>
    <property type="match status" value="1"/>
</dbReference>
<keyword evidence="3" id="KW-1185">Reference proteome</keyword>
<dbReference type="EMBL" id="MSIF01000009">
    <property type="protein sequence ID" value="OLF09482.1"/>
    <property type="molecule type" value="Genomic_DNA"/>
</dbReference>
<dbReference type="PRINTS" id="PR00598">
    <property type="entry name" value="HTHMARR"/>
</dbReference>
<dbReference type="PROSITE" id="PS50995">
    <property type="entry name" value="HTH_MARR_2"/>
    <property type="match status" value="1"/>
</dbReference>
<organism evidence="2 3">
    <name type="scientific">Actinophytocola xinjiangensis</name>
    <dbReference type="NCBI Taxonomy" id="485602"/>
    <lineage>
        <taxon>Bacteria</taxon>
        <taxon>Bacillati</taxon>
        <taxon>Actinomycetota</taxon>
        <taxon>Actinomycetes</taxon>
        <taxon>Pseudonocardiales</taxon>
        <taxon>Pseudonocardiaceae</taxon>
    </lineage>
</organism>
<evidence type="ECO:0000313" key="2">
    <source>
        <dbReference type="EMBL" id="OLF09482.1"/>
    </source>
</evidence>
<gene>
    <name evidence="2" type="ORF">BLA60_20210</name>
</gene>
<proteinExistence type="predicted"/>
<dbReference type="SMART" id="SM00347">
    <property type="entry name" value="HTH_MARR"/>
    <property type="match status" value="1"/>
</dbReference>
<dbReference type="Gene3D" id="1.10.10.10">
    <property type="entry name" value="Winged helix-like DNA-binding domain superfamily/Winged helix DNA-binding domain"/>
    <property type="match status" value="1"/>
</dbReference>
<dbReference type="AlphaFoldDB" id="A0A7Z1AYB9"/>
<dbReference type="RefSeq" id="WP_075134474.1">
    <property type="nucleotide sequence ID" value="NZ_MSIF01000009.1"/>
</dbReference>
<dbReference type="InterPro" id="IPR036390">
    <property type="entry name" value="WH_DNA-bd_sf"/>
</dbReference>
<dbReference type="PANTHER" id="PTHR33164">
    <property type="entry name" value="TRANSCRIPTIONAL REGULATOR, MARR FAMILY"/>
    <property type="match status" value="1"/>
</dbReference>
<dbReference type="GO" id="GO:0006950">
    <property type="term" value="P:response to stress"/>
    <property type="evidence" value="ECO:0007669"/>
    <property type="project" value="TreeGrafter"/>
</dbReference>
<dbReference type="InterPro" id="IPR036388">
    <property type="entry name" value="WH-like_DNA-bd_sf"/>
</dbReference>
<protein>
    <submittedName>
        <fullName evidence="2">MarR family transcriptional regulator</fullName>
    </submittedName>
</protein>
<dbReference type="Pfam" id="PF12802">
    <property type="entry name" value="MarR_2"/>
    <property type="match status" value="1"/>
</dbReference>
<evidence type="ECO:0000313" key="3">
    <source>
        <dbReference type="Proteomes" id="UP000185696"/>
    </source>
</evidence>
<sequence length="153" mass="16326">MDDVDEERLGVVAALVRCAYLVNAVYAASAREHGLTAQQGQLLCVLMSRPLGMGELGATLGLAKSSLTGLVDRTERNGLVSREVDPADQRAVLVGLTARGTRLVREFYDATCRRVDELPAGLDQAERDVLAGLLSRVVADNAVPMVFGNTLNS</sequence>
<dbReference type="SUPFAM" id="SSF46785">
    <property type="entry name" value="Winged helix' DNA-binding domain"/>
    <property type="match status" value="1"/>
</dbReference>
<dbReference type="OrthoDB" id="3216907at2"/>
<dbReference type="InterPro" id="IPR039422">
    <property type="entry name" value="MarR/SlyA-like"/>
</dbReference>